<dbReference type="Proteomes" id="UP000266177">
    <property type="component" value="Unassembled WGS sequence"/>
</dbReference>
<reference evidence="2 3" key="1">
    <citation type="submission" date="2018-09" db="EMBL/GenBank/DDBJ databases">
        <title>Paenibacillus SK2017-BO5.</title>
        <authorList>
            <person name="Piskunova J.V."/>
            <person name="Dubiley S.A."/>
            <person name="Severinov K.V."/>
        </authorList>
    </citation>
    <scope>NUCLEOTIDE SEQUENCE [LARGE SCALE GENOMIC DNA]</scope>
    <source>
        <strain evidence="2 3">BO5</strain>
    </source>
</reference>
<evidence type="ECO:0000259" key="1">
    <source>
        <dbReference type="PROSITE" id="PS51186"/>
    </source>
</evidence>
<proteinExistence type="predicted"/>
<dbReference type="AlphaFoldDB" id="A0A3A3GEA3"/>
<dbReference type="SUPFAM" id="SSF55729">
    <property type="entry name" value="Acyl-CoA N-acyltransferases (Nat)"/>
    <property type="match status" value="1"/>
</dbReference>
<dbReference type="EMBL" id="QYZD01000045">
    <property type="protein sequence ID" value="RJG17847.1"/>
    <property type="molecule type" value="Genomic_DNA"/>
</dbReference>
<organism evidence="2 3">
    <name type="scientific">Paenibacillus thiaminolyticus</name>
    <name type="common">Bacillus thiaminolyticus</name>
    <dbReference type="NCBI Taxonomy" id="49283"/>
    <lineage>
        <taxon>Bacteria</taxon>
        <taxon>Bacillati</taxon>
        <taxon>Bacillota</taxon>
        <taxon>Bacilli</taxon>
        <taxon>Bacillales</taxon>
        <taxon>Paenibacillaceae</taxon>
        <taxon>Paenibacillus</taxon>
    </lineage>
</organism>
<keyword evidence="2" id="KW-0808">Transferase</keyword>
<dbReference type="InterPro" id="IPR016181">
    <property type="entry name" value="Acyl_CoA_acyltransferase"/>
</dbReference>
<dbReference type="RefSeq" id="WP_119796445.1">
    <property type="nucleotide sequence ID" value="NZ_QYZD01000045.1"/>
</dbReference>
<evidence type="ECO:0000313" key="3">
    <source>
        <dbReference type="Proteomes" id="UP000266177"/>
    </source>
</evidence>
<protein>
    <submittedName>
        <fullName evidence="2">GNAT family N-acetyltransferase</fullName>
    </submittedName>
</protein>
<feature type="domain" description="N-acetyltransferase" evidence="1">
    <location>
        <begin position="7"/>
        <end position="163"/>
    </location>
</feature>
<dbReference type="OrthoDB" id="9786032at2"/>
<name>A0A3A3GEA3_PANTH</name>
<accession>A0A3A3GEA3</accession>
<gene>
    <name evidence="2" type="ORF">DQX05_27370</name>
</gene>
<dbReference type="InterPro" id="IPR000182">
    <property type="entry name" value="GNAT_dom"/>
</dbReference>
<dbReference type="PROSITE" id="PS51186">
    <property type="entry name" value="GNAT"/>
    <property type="match status" value="1"/>
</dbReference>
<evidence type="ECO:0000313" key="2">
    <source>
        <dbReference type="EMBL" id="RJG17847.1"/>
    </source>
</evidence>
<dbReference type="CDD" id="cd04301">
    <property type="entry name" value="NAT_SF"/>
    <property type="match status" value="1"/>
</dbReference>
<dbReference type="Pfam" id="PF00583">
    <property type="entry name" value="Acetyltransf_1"/>
    <property type="match status" value="1"/>
</dbReference>
<comment type="caution">
    <text evidence="2">The sequence shown here is derived from an EMBL/GenBank/DDBJ whole genome shotgun (WGS) entry which is preliminary data.</text>
</comment>
<dbReference type="GO" id="GO:0016747">
    <property type="term" value="F:acyltransferase activity, transferring groups other than amino-acyl groups"/>
    <property type="evidence" value="ECO:0007669"/>
    <property type="project" value="InterPro"/>
</dbReference>
<sequence>METYENLIFQPIYEEDVARLTEIMTRAFDTDTKQFLGCEKGGPEGYDTSEFIRRWALHSPTQSYKVVMDEKVIGVVIVWINENNENVLGCIFIDPLMENRGIGLTIWRYIEQKYPDTKKWVTETPGYSKRNHHFYVNKCGFKIVKIQNPMSRENECYVLEKEI</sequence>
<dbReference type="Gene3D" id="3.40.630.30">
    <property type="match status" value="1"/>
</dbReference>